<dbReference type="Gene3D" id="1.10.287.130">
    <property type="match status" value="1"/>
</dbReference>
<dbReference type="InterPro" id="IPR011006">
    <property type="entry name" value="CheY-like_superfamily"/>
</dbReference>
<evidence type="ECO:0000259" key="12">
    <source>
        <dbReference type="PROSITE" id="PS01124"/>
    </source>
</evidence>
<keyword evidence="3 11" id="KW-0597">Phosphoprotein</keyword>
<dbReference type="PANTHER" id="PTHR43547:SF2">
    <property type="entry name" value="HYBRID SIGNAL TRANSDUCTION HISTIDINE KINASE C"/>
    <property type="match status" value="1"/>
</dbReference>
<dbReference type="Gene3D" id="3.40.50.2300">
    <property type="match status" value="1"/>
</dbReference>
<dbReference type="FunFam" id="2.60.40.10:FF:000791">
    <property type="entry name" value="Two-component system sensor histidine kinase/response regulator"/>
    <property type="match status" value="1"/>
</dbReference>
<evidence type="ECO:0000256" key="3">
    <source>
        <dbReference type="ARBA" id="ARBA00022553"/>
    </source>
</evidence>
<dbReference type="InterPro" id="IPR005467">
    <property type="entry name" value="His_kinase_dom"/>
</dbReference>
<dbReference type="CDD" id="cd00075">
    <property type="entry name" value="HATPase"/>
    <property type="match status" value="1"/>
</dbReference>
<evidence type="ECO:0000256" key="2">
    <source>
        <dbReference type="ARBA" id="ARBA00012438"/>
    </source>
</evidence>
<dbReference type="PROSITE" id="PS50109">
    <property type="entry name" value="HIS_KIN"/>
    <property type="match status" value="1"/>
</dbReference>
<evidence type="ECO:0000256" key="9">
    <source>
        <dbReference type="ARBA" id="ARBA00023015"/>
    </source>
</evidence>
<dbReference type="FunFam" id="1.10.10.60:FF:000284">
    <property type="entry name" value="Two-component system sensor histidine kinase/response regulator"/>
    <property type="match status" value="1"/>
</dbReference>
<comment type="catalytic activity">
    <reaction evidence="1">
        <text>ATP + protein L-histidine = ADP + protein N-phospho-L-histidine.</text>
        <dbReference type="EC" id="2.7.13.3"/>
    </reaction>
</comment>
<keyword evidence="8" id="KW-0902">Two-component regulatory system</keyword>
<dbReference type="InterPro" id="IPR013783">
    <property type="entry name" value="Ig-like_fold"/>
</dbReference>
<dbReference type="InterPro" id="IPR036097">
    <property type="entry name" value="HisK_dim/P_sf"/>
</dbReference>
<dbReference type="SMART" id="SM00387">
    <property type="entry name" value="HATPase_c"/>
    <property type="match status" value="1"/>
</dbReference>
<keyword evidence="9" id="KW-0805">Transcription regulation</keyword>
<feature type="domain" description="Response regulatory" evidence="14">
    <location>
        <begin position="1101"/>
        <end position="1216"/>
    </location>
</feature>
<accession>A0A840CUB5</accession>
<dbReference type="InterPro" id="IPR018060">
    <property type="entry name" value="HTH_AraC"/>
</dbReference>
<dbReference type="InterPro" id="IPR003594">
    <property type="entry name" value="HATPase_dom"/>
</dbReference>
<dbReference type="Pfam" id="PF02518">
    <property type="entry name" value="HATPase_c"/>
    <property type="match status" value="1"/>
</dbReference>
<dbReference type="FunFam" id="3.30.565.10:FF:000037">
    <property type="entry name" value="Hybrid sensor histidine kinase/response regulator"/>
    <property type="match status" value="1"/>
</dbReference>
<dbReference type="Gene3D" id="2.60.40.10">
    <property type="entry name" value="Immunoglobulins"/>
    <property type="match status" value="1"/>
</dbReference>
<dbReference type="InterPro" id="IPR011047">
    <property type="entry name" value="Quinoprotein_ADH-like_sf"/>
</dbReference>
<name>A0A840CUB5_9BACT</name>
<gene>
    <name evidence="15" type="ORF">GGR21_003201</name>
</gene>
<evidence type="ECO:0000256" key="1">
    <source>
        <dbReference type="ARBA" id="ARBA00000085"/>
    </source>
</evidence>
<evidence type="ECO:0000256" key="8">
    <source>
        <dbReference type="ARBA" id="ARBA00023012"/>
    </source>
</evidence>
<dbReference type="InterPro" id="IPR001789">
    <property type="entry name" value="Sig_transdc_resp-reg_receiver"/>
</dbReference>
<organism evidence="15 16">
    <name type="scientific">Dysgonomonas hofstadii</name>
    <dbReference type="NCBI Taxonomy" id="637886"/>
    <lineage>
        <taxon>Bacteria</taxon>
        <taxon>Pseudomonadati</taxon>
        <taxon>Bacteroidota</taxon>
        <taxon>Bacteroidia</taxon>
        <taxon>Bacteroidales</taxon>
        <taxon>Dysgonomonadaceae</taxon>
        <taxon>Dysgonomonas</taxon>
    </lineage>
</organism>
<dbReference type="PRINTS" id="PR00344">
    <property type="entry name" value="BCTRLSENSOR"/>
</dbReference>
<keyword evidence="4" id="KW-0808">Transferase</keyword>
<dbReference type="SUPFAM" id="SSF55874">
    <property type="entry name" value="ATPase domain of HSP90 chaperone/DNA topoisomerase II/histidine kinase"/>
    <property type="match status" value="1"/>
</dbReference>
<comment type="caution">
    <text evidence="15">The sequence shown here is derived from an EMBL/GenBank/DDBJ whole genome shotgun (WGS) entry which is preliminary data.</text>
</comment>
<dbReference type="CDD" id="cd17574">
    <property type="entry name" value="REC_OmpR"/>
    <property type="match status" value="1"/>
</dbReference>
<dbReference type="SUPFAM" id="SSF50998">
    <property type="entry name" value="Quinoprotein alcohol dehydrogenase-like"/>
    <property type="match status" value="1"/>
</dbReference>
<dbReference type="EMBL" id="JACIEP010000012">
    <property type="protein sequence ID" value="MBB4037284.1"/>
    <property type="molecule type" value="Genomic_DNA"/>
</dbReference>
<dbReference type="RefSeq" id="WP_183308137.1">
    <property type="nucleotide sequence ID" value="NZ_JACIEP010000012.1"/>
</dbReference>
<dbReference type="Pfam" id="PF00072">
    <property type="entry name" value="Response_reg"/>
    <property type="match status" value="1"/>
</dbReference>
<evidence type="ECO:0000256" key="6">
    <source>
        <dbReference type="ARBA" id="ARBA00022777"/>
    </source>
</evidence>
<evidence type="ECO:0000259" key="14">
    <source>
        <dbReference type="PROSITE" id="PS50110"/>
    </source>
</evidence>
<dbReference type="EC" id="2.7.13.3" evidence="2"/>
<keyword evidence="16" id="KW-1185">Reference proteome</keyword>
<dbReference type="SUPFAM" id="SSF47384">
    <property type="entry name" value="Homodimeric domain of signal transducing histidine kinase"/>
    <property type="match status" value="1"/>
</dbReference>
<feature type="modified residue" description="4-aspartylphosphate" evidence="11">
    <location>
        <position position="1149"/>
    </location>
</feature>
<dbReference type="InterPro" id="IPR009057">
    <property type="entry name" value="Homeodomain-like_sf"/>
</dbReference>
<dbReference type="SUPFAM" id="SSF46689">
    <property type="entry name" value="Homeodomain-like"/>
    <property type="match status" value="1"/>
</dbReference>
<dbReference type="PANTHER" id="PTHR43547">
    <property type="entry name" value="TWO-COMPONENT HISTIDINE KINASE"/>
    <property type="match status" value="1"/>
</dbReference>
<dbReference type="InterPro" id="IPR004358">
    <property type="entry name" value="Sig_transdc_His_kin-like_C"/>
</dbReference>
<dbReference type="SMART" id="SM00342">
    <property type="entry name" value="HTH_ARAC"/>
    <property type="match status" value="1"/>
</dbReference>
<dbReference type="PROSITE" id="PS50110">
    <property type="entry name" value="RESPONSE_REGULATORY"/>
    <property type="match status" value="1"/>
</dbReference>
<keyword evidence="15" id="KW-0238">DNA-binding</keyword>
<keyword evidence="6 15" id="KW-0418">Kinase</keyword>
<dbReference type="Pfam" id="PF00512">
    <property type="entry name" value="HisKA"/>
    <property type="match status" value="1"/>
</dbReference>
<dbReference type="GO" id="GO:0000155">
    <property type="term" value="F:phosphorelay sensor kinase activity"/>
    <property type="evidence" value="ECO:0007669"/>
    <property type="project" value="InterPro"/>
</dbReference>
<dbReference type="Proteomes" id="UP000555103">
    <property type="component" value="Unassembled WGS sequence"/>
</dbReference>
<sequence length="1353" mass="155175">MIKRNLSVLLLLLIVLTGNAYTNKRTPPIKFSSLSVENGLSQSTVFDIIQDKKGFLWIATADGLNRYDGYTFTVYRHENNNPNSIQSDFIRSLFINEKGELWIGTNAGIASYDSKKDIFSTYPYKAQINSIIQSSTSDLYLATSEGLLSYNIDHKTYRILSPKGILCENFHILAKYNDLILIGTDKGLYMMNPKDENIVLYRKELASKNIMDICIGRKGIWIATEGNGLYYIADDGNLKNYRNDKNDPNSISSDFVRSLCFDNQQRLWVGTFIGLNIYDEIEDTFSRYYSNEIEKRSINQNSVRTLYLDNQGAMWLGTFYGGLNYHHLLQNQFERIYHIPHMNSLSDNVVSCIVEDSPSELWIGTNDNGLNLYNLATKKFTYYTKNPNSNNAILSNNIKAVLVDGDFVYIGSHGGGMGKLDKRTNRIKNYTNQNSAVGSDNVYSLSKDIRGNIWIGTLEGLTIYNPQNDTFSSFDSFLQESKSNKELLKKLNKSHIYVLYLDTKQQMWFGTENGVYTYSFLTKDIKEYNIGIKNQPSTKNRIYCIAEDSQNRIWIGTNLGLNRLNDNPQSFKTITTADGLPNNNIYGILQDSFGRLWLSTNRGLACYNPNSEEIRTYTMLDGLQGEQFNNYAYCKTSSGEIFFGGINGITAFSPEHLTDNPFTPSVIITQLLLFNKPVIPGDNTDILSEDISETKKIILKPNQTSFGLLFTVPNYLSAQHNTFAYKLDGFDNDWTYTDDRRMISYSNLKHGKYTFYVKAANNAGKWNDEPTILEIEILPYWWETVWAKTLFILIGLITLFLLFKFFYNRQLLKNQLALERLEKEKIEEVNQMKLRFFINISHEFRTPLTLIVSPLQEIQSMTNDKRILNQVKTIQRNSNKLLYLVNQLMDYRRAELGVFELKVVEQNLLPQVENSMNLFERLSKQKNIDFILEDELRNKPALYDPHYLDLILSNLLSNAFKFTPDNGSIIINLKFADNNFILSVKDTGIGISPEYQARIFERFYQVNSDNIGTGIGLSLVKRLVDLHHGHITVESVPGKSSEFTVFFPQDKELYSQNELSDIHKDDVLKNTFRDDVDIVRLLKENDREVDLQEEISENKPSLLIIEDDLDVRNYLVDNFRPSANVLAVADGEEGLKLIKENKIDLVITDLMLPGIDGLKVCKSIKQNIRTSHIPVIMLTAKTNQQDQIEGLSVGADDYVYKPFNISILKMKVHNMIKSRARTLEHYSNSLDVDPQMITFNEMDKEFLEKAKSIVEQNLDNIDFSVDDFCAQMAMSRSNLHLKMKAITGESTIEFIKKIRFSHACNLLKEGRYSIAEISVMVGFNTPSYFTSSFKKYFGILPTEYVKDIKKTDK</sequence>
<dbReference type="Pfam" id="PF07495">
    <property type="entry name" value="Y_Y_Y"/>
    <property type="match status" value="1"/>
</dbReference>
<dbReference type="InterPro" id="IPR003661">
    <property type="entry name" value="HisK_dim/P_dom"/>
</dbReference>
<dbReference type="CDD" id="cd00082">
    <property type="entry name" value="HisKA"/>
    <property type="match status" value="1"/>
</dbReference>
<dbReference type="Gene3D" id="3.30.565.10">
    <property type="entry name" value="Histidine kinase-like ATPase, C-terminal domain"/>
    <property type="match status" value="1"/>
</dbReference>
<dbReference type="PROSITE" id="PS01124">
    <property type="entry name" value="HTH_ARAC_FAMILY_2"/>
    <property type="match status" value="1"/>
</dbReference>
<evidence type="ECO:0000313" key="15">
    <source>
        <dbReference type="EMBL" id="MBB4037284.1"/>
    </source>
</evidence>
<dbReference type="Pfam" id="PF07494">
    <property type="entry name" value="Reg_prop"/>
    <property type="match status" value="7"/>
</dbReference>
<evidence type="ECO:0000256" key="11">
    <source>
        <dbReference type="PROSITE-ProRule" id="PRU00169"/>
    </source>
</evidence>
<dbReference type="SMART" id="SM00448">
    <property type="entry name" value="REC"/>
    <property type="match status" value="1"/>
</dbReference>
<feature type="domain" description="HTH araC/xylS-type" evidence="12">
    <location>
        <begin position="1248"/>
        <end position="1347"/>
    </location>
</feature>
<keyword evidence="10" id="KW-0804">Transcription</keyword>
<dbReference type="SUPFAM" id="SSF52172">
    <property type="entry name" value="CheY-like"/>
    <property type="match status" value="1"/>
</dbReference>
<proteinExistence type="predicted"/>
<dbReference type="GO" id="GO:0043565">
    <property type="term" value="F:sequence-specific DNA binding"/>
    <property type="evidence" value="ECO:0007669"/>
    <property type="project" value="InterPro"/>
</dbReference>
<reference evidence="15 16" key="1">
    <citation type="submission" date="2020-08" db="EMBL/GenBank/DDBJ databases">
        <title>Genomic Encyclopedia of Type Strains, Phase IV (KMG-IV): sequencing the most valuable type-strain genomes for metagenomic binning, comparative biology and taxonomic classification.</title>
        <authorList>
            <person name="Goeker M."/>
        </authorList>
    </citation>
    <scope>NUCLEOTIDE SEQUENCE [LARGE SCALE GENOMIC DNA]</scope>
    <source>
        <strain evidence="15 16">DSM 104969</strain>
    </source>
</reference>
<evidence type="ECO:0000256" key="7">
    <source>
        <dbReference type="ARBA" id="ARBA00022840"/>
    </source>
</evidence>
<evidence type="ECO:0000256" key="5">
    <source>
        <dbReference type="ARBA" id="ARBA00022741"/>
    </source>
</evidence>
<dbReference type="Gene3D" id="1.10.10.60">
    <property type="entry name" value="Homeodomain-like"/>
    <property type="match status" value="1"/>
</dbReference>
<dbReference type="FunFam" id="1.10.287.130:FF:000034">
    <property type="entry name" value="Two-component system sensor histidine kinase/response regulator"/>
    <property type="match status" value="1"/>
</dbReference>
<dbReference type="InterPro" id="IPR036890">
    <property type="entry name" value="HATPase_C_sf"/>
</dbReference>
<evidence type="ECO:0000256" key="10">
    <source>
        <dbReference type="ARBA" id="ARBA00023163"/>
    </source>
</evidence>
<dbReference type="GO" id="GO:0005524">
    <property type="term" value="F:ATP binding"/>
    <property type="evidence" value="ECO:0007669"/>
    <property type="project" value="UniProtKB-KW"/>
</dbReference>
<dbReference type="Gene3D" id="2.130.10.10">
    <property type="entry name" value="YVTN repeat-like/Quinoprotein amine dehydrogenase"/>
    <property type="match status" value="2"/>
</dbReference>
<evidence type="ECO:0000259" key="13">
    <source>
        <dbReference type="PROSITE" id="PS50109"/>
    </source>
</evidence>
<dbReference type="GO" id="GO:0003700">
    <property type="term" value="F:DNA-binding transcription factor activity"/>
    <property type="evidence" value="ECO:0007669"/>
    <property type="project" value="InterPro"/>
</dbReference>
<evidence type="ECO:0000256" key="4">
    <source>
        <dbReference type="ARBA" id="ARBA00022679"/>
    </source>
</evidence>
<dbReference type="SMART" id="SM00388">
    <property type="entry name" value="HisKA"/>
    <property type="match status" value="1"/>
</dbReference>
<evidence type="ECO:0000313" key="16">
    <source>
        <dbReference type="Proteomes" id="UP000555103"/>
    </source>
</evidence>
<protein>
    <recommendedName>
        <fullName evidence="2">histidine kinase</fullName>
        <ecNumber evidence="2">2.7.13.3</ecNumber>
    </recommendedName>
</protein>
<keyword evidence="5" id="KW-0547">Nucleotide-binding</keyword>
<dbReference type="Pfam" id="PF12833">
    <property type="entry name" value="HTH_18"/>
    <property type="match status" value="1"/>
</dbReference>
<dbReference type="SUPFAM" id="SSF63829">
    <property type="entry name" value="Calcium-dependent phosphotriesterase"/>
    <property type="match status" value="2"/>
</dbReference>
<feature type="domain" description="Histidine kinase" evidence="13">
    <location>
        <begin position="839"/>
        <end position="1051"/>
    </location>
</feature>
<dbReference type="InterPro" id="IPR015943">
    <property type="entry name" value="WD40/YVTN_repeat-like_dom_sf"/>
</dbReference>
<dbReference type="InterPro" id="IPR011110">
    <property type="entry name" value="Reg_prop"/>
</dbReference>
<keyword evidence="7" id="KW-0067">ATP-binding</keyword>
<dbReference type="InterPro" id="IPR011123">
    <property type="entry name" value="Y_Y_Y"/>
</dbReference>